<name>A0A4U5MTR2_STECR</name>
<keyword evidence="3" id="KW-1185">Reference proteome</keyword>
<organism evidence="2 3">
    <name type="scientific">Steinernema carpocapsae</name>
    <name type="common">Entomopathogenic nematode</name>
    <dbReference type="NCBI Taxonomy" id="34508"/>
    <lineage>
        <taxon>Eukaryota</taxon>
        <taxon>Metazoa</taxon>
        <taxon>Ecdysozoa</taxon>
        <taxon>Nematoda</taxon>
        <taxon>Chromadorea</taxon>
        <taxon>Rhabditida</taxon>
        <taxon>Tylenchina</taxon>
        <taxon>Panagrolaimomorpha</taxon>
        <taxon>Strongyloidoidea</taxon>
        <taxon>Steinernematidae</taxon>
        <taxon>Steinernema</taxon>
    </lineage>
</organism>
<dbReference type="Proteomes" id="UP000298663">
    <property type="component" value="Unassembled WGS sequence"/>
</dbReference>
<reference evidence="2 3" key="2">
    <citation type="journal article" date="2019" name="G3 (Bethesda)">
        <title>Hybrid Assembly of the Genome of the Entomopathogenic Nematode Steinernema carpocapsae Identifies the X-Chromosome.</title>
        <authorList>
            <person name="Serra L."/>
            <person name="Macchietto M."/>
            <person name="Macias-Munoz A."/>
            <person name="McGill C.J."/>
            <person name="Rodriguez I.M."/>
            <person name="Rodriguez B."/>
            <person name="Murad R."/>
            <person name="Mortazavi A."/>
        </authorList>
    </citation>
    <scope>NUCLEOTIDE SEQUENCE [LARGE SCALE GENOMIC DNA]</scope>
    <source>
        <strain evidence="2 3">ALL</strain>
    </source>
</reference>
<feature type="transmembrane region" description="Helical" evidence="1">
    <location>
        <begin position="163"/>
        <end position="186"/>
    </location>
</feature>
<dbReference type="OrthoDB" id="5842676at2759"/>
<dbReference type="SUPFAM" id="SSF81321">
    <property type="entry name" value="Family A G protein-coupled receptor-like"/>
    <property type="match status" value="1"/>
</dbReference>
<dbReference type="AlphaFoldDB" id="A0A4U5MTR2"/>
<feature type="transmembrane region" description="Helical" evidence="1">
    <location>
        <begin position="198"/>
        <end position="219"/>
    </location>
</feature>
<evidence type="ECO:0008006" key="4">
    <source>
        <dbReference type="Google" id="ProtNLM"/>
    </source>
</evidence>
<proteinExistence type="predicted"/>
<keyword evidence="1" id="KW-0812">Transmembrane</keyword>
<dbReference type="PANTHER" id="PTHR23021:SF11">
    <property type="entry name" value="SERPENTINE RECEPTOR, CLASS T"/>
    <property type="match status" value="1"/>
</dbReference>
<dbReference type="EMBL" id="AZBU02000006">
    <property type="protein sequence ID" value="TKR73167.1"/>
    <property type="molecule type" value="Genomic_DNA"/>
</dbReference>
<gene>
    <name evidence="2" type="ORF">L596_020508</name>
</gene>
<evidence type="ECO:0000256" key="1">
    <source>
        <dbReference type="SAM" id="Phobius"/>
    </source>
</evidence>
<dbReference type="Pfam" id="PF10321">
    <property type="entry name" value="7TM_GPCR_Srt"/>
    <property type="match status" value="2"/>
</dbReference>
<reference evidence="2 3" key="1">
    <citation type="journal article" date="2015" name="Genome Biol.">
        <title>Comparative genomics of Steinernema reveals deeply conserved gene regulatory networks.</title>
        <authorList>
            <person name="Dillman A.R."/>
            <person name="Macchietto M."/>
            <person name="Porter C.F."/>
            <person name="Rogers A."/>
            <person name="Williams B."/>
            <person name="Antoshechkin I."/>
            <person name="Lee M.M."/>
            <person name="Goodwin Z."/>
            <person name="Lu X."/>
            <person name="Lewis E.E."/>
            <person name="Goodrich-Blair H."/>
            <person name="Stock S.P."/>
            <person name="Adams B.J."/>
            <person name="Sternberg P.W."/>
            <person name="Mortazavi A."/>
        </authorList>
    </citation>
    <scope>NUCLEOTIDE SEQUENCE [LARGE SCALE GENOMIC DNA]</scope>
    <source>
        <strain evidence="2 3">ALL</strain>
    </source>
</reference>
<protein>
    <recommendedName>
        <fullName evidence="4">Serpentine receptor class gamma</fullName>
    </recommendedName>
</protein>
<feature type="transmembrane region" description="Helical" evidence="1">
    <location>
        <begin position="38"/>
        <end position="58"/>
    </location>
</feature>
<keyword evidence="1" id="KW-0472">Membrane</keyword>
<feature type="transmembrane region" description="Helical" evidence="1">
    <location>
        <begin position="112"/>
        <end position="142"/>
    </location>
</feature>
<accession>A0A4U5MTR2</accession>
<sequence length="268" mass="31011">MDLFLFDHDQFETLYNCSFKTDAEWLSYGVQNYLKGNLFVLLGFFYIIAYIPILVIMTRPKLFRNSCFKILFFLGLIDIMSTVANCIIVGYAGLKGVPHWIQTLFDGPRIMFWIIFCLGYGLSGIFFCTPPIFSSFGMALFFDPYFMISMEAVPIDRSKYMSAFHSINNIVMIIVLPSIYILILFSVWSKTQRTHYKLFMQAFYICLLNFVAAFVYVYMQFFPIPMFLITVGQMMWQGSDGGAVVVYLTVNKTIRNGVFELICCGKFK</sequence>
<dbReference type="STRING" id="34508.A0A4U5MTR2"/>
<dbReference type="InterPro" id="IPR019425">
    <property type="entry name" value="7TM_GPCR_serpentine_rcpt_Srt"/>
</dbReference>
<evidence type="ECO:0000313" key="2">
    <source>
        <dbReference type="EMBL" id="TKR73167.1"/>
    </source>
</evidence>
<feature type="transmembrane region" description="Helical" evidence="1">
    <location>
        <begin position="70"/>
        <end position="92"/>
    </location>
</feature>
<evidence type="ECO:0000313" key="3">
    <source>
        <dbReference type="Proteomes" id="UP000298663"/>
    </source>
</evidence>
<dbReference type="PANTHER" id="PTHR23021">
    <property type="entry name" value="SERPENTINE RECEPTOR, CLASS T"/>
    <property type="match status" value="1"/>
</dbReference>
<keyword evidence="1" id="KW-1133">Transmembrane helix</keyword>
<comment type="caution">
    <text evidence="2">The sequence shown here is derived from an EMBL/GenBank/DDBJ whole genome shotgun (WGS) entry which is preliminary data.</text>
</comment>